<dbReference type="EMBL" id="CM004468">
    <property type="protein sequence ID" value="OCT96380.1"/>
    <property type="molecule type" value="Genomic_DNA"/>
</dbReference>
<name>A0A974I016_XENLA</name>
<evidence type="ECO:0000313" key="1">
    <source>
        <dbReference type="EMBL" id="OCT96380.1"/>
    </source>
</evidence>
<sequence>MAGCRWTDNTVFWLRARSAERRSQGLPAHSHYILSLLLPIKTHCSCATSQQPCSQPYTGTLLIRASSLTTNSDPSISLSCLFPTGHTQLLTWLL</sequence>
<protein>
    <submittedName>
        <fullName evidence="1">Uncharacterized protein</fullName>
    </submittedName>
</protein>
<gene>
    <name evidence="1" type="ORF">XELAEV_18014057mg</name>
</gene>
<evidence type="ECO:0000313" key="2">
    <source>
        <dbReference type="Proteomes" id="UP000694892"/>
    </source>
</evidence>
<dbReference type="AlphaFoldDB" id="A0A974I016"/>
<organism evidence="1 2">
    <name type="scientific">Xenopus laevis</name>
    <name type="common">African clawed frog</name>
    <dbReference type="NCBI Taxonomy" id="8355"/>
    <lineage>
        <taxon>Eukaryota</taxon>
        <taxon>Metazoa</taxon>
        <taxon>Chordata</taxon>
        <taxon>Craniata</taxon>
        <taxon>Vertebrata</taxon>
        <taxon>Euteleostomi</taxon>
        <taxon>Amphibia</taxon>
        <taxon>Batrachia</taxon>
        <taxon>Anura</taxon>
        <taxon>Pipoidea</taxon>
        <taxon>Pipidae</taxon>
        <taxon>Xenopodinae</taxon>
        <taxon>Xenopus</taxon>
        <taxon>Xenopus</taxon>
    </lineage>
</organism>
<accession>A0A974I016</accession>
<proteinExistence type="predicted"/>
<dbReference type="Proteomes" id="UP000694892">
    <property type="component" value="Chromosome 2L"/>
</dbReference>
<reference evidence="2" key="1">
    <citation type="journal article" date="2016" name="Nature">
        <title>Genome evolution in the allotetraploid frog Xenopus laevis.</title>
        <authorList>
            <person name="Session A.M."/>
            <person name="Uno Y."/>
            <person name="Kwon T."/>
            <person name="Chapman J.A."/>
            <person name="Toyoda A."/>
            <person name="Takahashi S."/>
            <person name="Fukui A."/>
            <person name="Hikosaka A."/>
            <person name="Suzuki A."/>
            <person name="Kondo M."/>
            <person name="van Heeringen S.J."/>
            <person name="Quigley I."/>
            <person name="Heinz S."/>
            <person name="Ogino H."/>
            <person name="Ochi H."/>
            <person name="Hellsten U."/>
            <person name="Lyons J.B."/>
            <person name="Simakov O."/>
            <person name="Putnam N."/>
            <person name="Stites J."/>
            <person name="Kuroki Y."/>
            <person name="Tanaka T."/>
            <person name="Michiue T."/>
            <person name="Watanabe M."/>
            <person name="Bogdanovic O."/>
            <person name="Lister R."/>
            <person name="Georgiou G."/>
            <person name="Paranjpe S.S."/>
            <person name="van Kruijsbergen I."/>
            <person name="Shu S."/>
            <person name="Carlson J."/>
            <person name="Kinoshita T."/>
            <person name="Ohta Y."/>
            <person name="Mawaribuchi S."/>
            <person name="Jenkins J."/>
            <person name="Grimwood J."/>
            <person name="Schmutz J."/>
            <person name="Mitros T."/>
            <person name="Mozaffari S.V."/>
            <person name="Suzuki Y."/>
            <person name="Haramoto Y."/>
            <person name="Yamamoto T.S."/>
            <person name="Takagi C."/>
            <person name="Heald R."/>
            <person name="Miller K."/>
            <person name="Haudenschild C."/>
            <person name="Kitzman J."/>
            <person name="Nakayama T."/>
            <person name="Izutsu Y."/>
            <person name="Robert J."/>
            <person name="Fortriede J."/>
            <person name="Burns K."/>
            <person name="Lotay V."/>
            <person name="Karimi K."/>
            <person name="Yasuoka Y."/>
            <person name="Dichmann D.S."/>
            <person name="Flajnik M.F."/>
            <person name="Houston D.W."/>
            <person name="Shendure J."/>
            <person name="DuPasquier L."/>
            <person name="Vize P.D."/>
            <person name="Zorn A.M."/>
            <person name="Ito M."/>
            <person name="Marcotte E.M."/>
            <person name="Wallingford J.B."/>
            <person name="Ito Y."/>
            <person name="Asashima M."/>
            <person name="Ueno N."/>
            <person name="Matsuda Y."/>
            <person name="Veenstra G.J."/>
            <person name="Fujiyama A."/>
            <person name="Harland R.M."/>
            <person name="Taira M."/>
            <person name="Rokhsar D.S."/>
        </authorList>
    </citation>
    <scope>NUCLEOTIDE SEQUENCE [LARGE SCALE GENOMIC DNA]</scope>
    <source>
        <strain evidence="2">J</strain>
    </source>
</reference>